<organism evidence="7 8">
    <name type="scientific">Rhizobium laguerreae</name>
    <dbReference type="NCBI Taxonomy" id="1076926"/>
    <lineage>
        <taxon>Bacteria</taxon>
        <taxon>Pseudomonadati</taxon>
        <taxon>Pseudomonadota</taxon>
        <taxon>Alphaproteobacteria</taxon>
        <taxon>Hyphomicrobiales</taxon>
        <taxon>Rhizobiaceae</taxon>
        <taxon>Rhizobium/Agrobacterium group</taxon>
        <taxon>Rhizobium</taxon>
    </lineage>
</organism>
<keyword evidence="4" id="KW-0963">Cytoplasm</keyword>
<comment type="subcellular location">
    <subcellularLocation>
        <location evidence="1">Cytoplasm</location>
    </subcellularLocation>
</comment>
<evidence type="ECO:0000256" key="2">
    <source>
        <dbReference type="ARBA" id="ARBA00007183"/>
    </source>
</evidence>
<dbReference type="AlphaFoldDB" id="A0A7Y2W8K9"/>
<evidence type="ECO:0000313" key="7">
    <source>
        <dbReference type="EMBL" id="NNH66842.1"/>
    </source>
</evidence>
<accession>A0A7Y2W8K9</accession>
<comment type="similarity">
    <text evidence="2">Belongs to the TraY family.</text>
</comment>
<gene>
    <name evidence="7" type="ORF">HLI17_26810</name>
</gene>
<reference evidence="7 8" key="1">
    <citation type="submission" date="2020-04" db="EMBL/GenBank/DDBJ databases">
        <title>Rhizobium bacterial biofertilizers improve the content of phenolic compounds of Lactuca sativa L. under non-saline and saline-stress conditions.</title>
        <authorList>
            <person name="Ayuso-Calles M."/>
            <person name="Garcia-Estevez I."/>
            <person name="Jimenez-Gomez A."/>
            <person name="Flores-Felix J.D."/>
            <person name="Escribano-Bailon M."/>
            <person name="Rivas R."/>
        </authorList>
    </citation>
    <scope>NUCLEOTIDE SEQUENCE [LARGE SCALE GENOMIC DNA]</scope>
    <source>
        <strain evidence="7 8">GPTR02</strain>
    </source>
</reference>
<evidence type="ECO:0000256" key="4">
    <source>
        <dbReference type="ARBA" id="ARBA00022490"/>
    </source>
</evidence>
<dbReference type="RefSeq" id="WP_170282284.1">
    <property type="nucleotide sequence ID" value="NZ_JABEQY010000030.1"/>
</dbReference>
<dbReference type="GO" id="GO:0003677">
    <property type="term" value="F:DNA binding"/>
    <property type="evidence" value="ECO:0007669"/>
    <property type="project" value="UniProtKB-KW"/>
</dbReference>
<dbReference type="InterPro" id="IPR008876">
    <property type="entry name" value="TraY"/>
</dbReference>
<dbReference type="GO" id="GO:0006355">
    <property type="term" value="P:regulation of DNA-templated transcription"/>
    <property type="evidence" value="ECO:0007669"/>
    <property type="project" value="InterPro"/>
</dbReference>
<dbReference type="Pfam" id="PF05509">
    <property type="entry name" value="TraY"/>
    <property type="match status" value="1"/>
</dbReference>
<dbReference type="SUPFAM" id="SSF47598">
    <property type="entry name" value="Ribbon-helix-helix"/>
    <property type="match status" value="1"/>
</dbReference>
<dbReference type="EMBL" id="JABEQY010000030">
    <property type="protein sequence ID" value="NNH66842.1"/>
    <property type="molecule type" value="Genomic_DNA"/>
</dbReference>
<dbReference type="GO" id="GO:0005737">
    <property type="term" value="C:cytoplasm"/>
    <property type="evidence" value="ECO:0007669"/>
    <property type="project" value="UniProtKB-SubCell"/>
</dbReference>
<dbReference type="InterPro" id="IPR010985">
    <property type="entry name" value="Ribbon_hlx_hlx"/>
</dbReference>
<comment type="caution">
    <text evidence="7">The sequence shown here is derived from an EMBL/GenBank/DDBJ whole genome shotgun (WGS) entry which is preliminary data.</text>
</comment>
<evidence type="ECO:0000256" key="5">
    <source>
        <dbReference type="ARBA" id="ARBA00022971"/>
    </source>
</evidence>
<proteinExistence type="inferred from homology"/>
<evidence type="ECO:0000256" key="6">
    <source>
        <dbReference type="ARBA" id="ARBA00023125"/>
    </source>
</evidence>
<keyword evidence="6" id="KW-0238">DNA-binding</keyword>
<evidence type="ECO:0000256" key="3">
    <source>
        <dbReference type="ARBA" id="ARBA00020541"/>
    </source>
</evidence>
<name>A0A7Y2W8K9_9HYPH</name>
<evidence type="ECO:0000313" key="8">
    <source>
        <dbReference type="Proteomes" id="UP000530654"/>
    </source>
</evidence>
<sequence length="74" mass="8505">MLVLELPPDIKARLIELSRRTGRSKSFYAGQAIIGHLDDLEDIYLAEKRLEEFRREESDTVPLAELLARHGLDN</sequence>
<protein>
    <recommendedName>
        <fullName evidence="3">Relaxosome protein TraY</fullName>
    </recommendedName>
</protein>
<dbReference type="Proteomes" id="UP000530654">
    <property type="component" value="Unassembled WGS sequence"/>
</dbReference>
<evidence type="ECO:0000256" key="1">
    <source>
        <dbReference type="ARBA" id="ARBA00004496"/>
    </source>
</evidence>
<keyword evidence="5" id="KW-0184">Conjugation</keyword>